<dbReference type="AlphaFoldDB" id="A0A7W5BC20"/>
<reference evidence="2 3" key="1">
    <citation type="submission" date="2020-08" db="EMBL/GenBank/DDBJ databases">
        <title>Genomic Encyclopedia of Type Strains, Phase III (KMG-III): the genomes of soil and plant-associated and newly described type strains.</title>
        <authorList>
            <person name="Whitman W."/>
        </authorList>
    </citation>
    <scope>NUCLEOTIDE SEQUENCE [LARGE SCALE GENOMIC DNA]</scope>
    <source>
        <strain evidence="2 3">CECT 8897</strain>
    </source>
</reference>
<accession>A0A7W5BC20</accession>
<sequence>MKTAILVLASTFAGFASAGQLSCPQFAPADWGIGQKALESVRVMSYPAQDLPGPDREYYATPPWEEREKAGFIYQIWHLEKVVGFKHEVDCVYAGTDRYLSLELANARRCAARWRARRDHGVVPYSLNFWCK</sequence>
<keyword evidence="3" id="KW-1185">Reference proteome</keyword>
<dbReference type="Proteomes" id="UP000541535">
    <property type="component" value="Unassembled WGS sequence"/>
</dbReference>
<name>A0A7W5BC20_9BURK</name>
<proteinExistence type="predicted"/>
<evidence type="ECO:0000313" key="2">
    <source>
        <dbReference type="EMBL" id="MBB3120404.1"/>
    </source>
</evidence>
<dbReference type="EMBL" id="JACHXD010000009">
    <property type="protein sequence ID" value="MBB3120404.1"/>
    <property type="molecule type" value="Genomic_DNA"/>
</dbReference>
<protein>
    <submittedName>
        <fullName evidence="2">Uncharacterized protein</fullName>
    </submittedName>
</protein>
<organism evidence="2 3">
    <name type="scientific">Pseudoduganella violacea</name>
    <dbReference type="NCBI Taxonomy" id="1715466"/>
    <lineage>
        <taxon>Bacteria</taxon>
        <taxon>Pseudomonadati</taxon>
        <taxon>Pseudomonadota</taxon>
        <taxon>Betaproteobacteria</taxon>
        <taxon>Burkholderiales</taxon>
        <taxon>Oxalobacteraceae</taxon>
        <taxon>Telluria group</taxon>
        <taxon>Pseudoduganella</taxon>
    </lineage>
</organism>
<feature type="chain" id="PRO_5031271940" evidence="1">
    <location>
        <begin position="19"/>
        <end position="132"/>
    </location>
</feature>
<evidence type="ECO:0000256" key="1">
    <source>
        <dbReference type="SAM" id="SignalP"/>
    </source>
</evidence>
<evidence type="ECO:0000313" key="3">
    <source>
        <dbReference type="Proteomes" id="UP000541535"/>
    </source>
</evidence>
<comment type="caution">
    <text evidence="2">The sequence shown here is derived from an EMBL/GenBank/DDBJ whole genome shotgun (WGS) entry which is preliminary data.</text>
</comment>
<dbReference type="RefSeq" id="WP_183442162.1">
    <property type="nucleotide sequence ID" value="NZ_JACHXD010000009.1"/>
</dbReference>
<feature type="signal peptide" evidence="1">
    <location>
        <begin position="1"/>
        <end position="18"/>
    </location>
</feature>
<keyword evidence="1" id="KW-0732">Signal</keyword>
<gene>
    <name evidence="2" type="ORF">FHS03_003468</name>
</gene>